<dbReference type="EMBL" id="JARDXE010000023">
    <property type="protein sequence ID" value="MDE8649067.1"/>
    <property type="molecule type" value="Genomic_DNA"/>
</dbReference>
<reference evidence="1" key="1">
    <citation type="submission" date="2023-02" db="EMBL/GenBank/DDBJ databases">
        <title>A novel hydrolase synthesized by Rhodococcus erythropolis HQ is responsible for the detoxification of Zearalenone.</title>
        <authorList>
            <person name="Hu J."/>
            <person name="Xu J."/>
        </authorList>
    </citation>
    <scope>NUCLEOTIDE SEQUENCE</scope>
    <source>
        <strain evidence="1">HQ</strain>
    </source>
</reference>
<dbReference type="Proteomes" id="UP001217325">
    <property type="component" value="Unassembled WGS sequence"/>
</dbReference>
<protein>
    <submittedName>
        <fullName evidence="1">Uncharacterized protein</fullName>
    </submittedName>
</protein>
<accession>A0AAW6LN32</accession>
<sequence length="73" mass="7770">MSYNTDTAKIGDRILVAEPNRDPLVMTVWHISPTGDGGRKYSAGPLIHAHIKVGGYGIAFDAHSAVTQHITAA</sequence>
<name>A0AAW6LN32_RHOSG</name>
<evidence type="ECO:0000313" key="2">
    <source>
        <dbReference type="Proteomes" id="UP001217325"/>
    </source>
</evidence>
<organism evidence="1 2">
    <name type="scientific">Rhodococcus qingshengii</name>
    <dbReference type="NCBI Taxonomy" id="334542"/>
    <lineage>
        <taxon>Bacteria</taxon>
        <taxon>Bacillati</taxon>
        <taxon>Actinomycetota</taxon>
        <taxon>Actinomycetes</taxon>
        <taxon>Mycobacteriales</taxon>
        <taxon>Nocardiaceae</taxon>
        <taxon>Rhodococcus</taxon>
        <taxon>Rhodococcus erythropolis group</taxon>
    </lineage>
</organism>
<dbReference type="AlphaFoldDB" id="A0AAW6LN32"/>
<gene>
    <name evidence="1" type="ORF">PXH69_29255</name>
</gene>
<dbReference type="RefSeq" id="WP_275232771.1">
    <property type="nucleotide sequence ID" value="NZ_JARDXE010000023.1"/>
</dbReference>
<proteinExistence type="predicted"/>
<evidence type="ECO:0000313" key="1">
    <source>
        <dbReference type="EMBL" id="MDE8649067.1"/>
    </source>
</evidence>
<comment type="caution">
    <text evidence="1">The sequence shown here is derived from an EMBL/GenBank/DDBJ whole genome shotgun (WGS) entry which is preliminary data.</text>
</comment>